<proteinExistence type="predicted"/>
<dbReference type="PANTHER" id="PTHR37984:SF15">
    <property type="entry name" value="INTEGRASE CATALYTIC DOMAIN-CONTAINING PROTEIN"/>
    <property type="match status" value="1"/>
</dbReference>
<dbReference type="Gene3D" id="3.30.420.10">
    <property type="entry name" value="Ribonuclease H-like superfamily/Ribonuclease H"/>
    <property type="match status" value="1"/>
</dbReference>
<evidence type="ECO:0000313" key="2">
    <source>
        <dbReference type="Proteomes" id="UP000663824"/>
    </source>
</evidence>
<dbReference type="AlphaFoldDB" id="A0A816T0A6"/>
<sequence length="173" mass="20626">MKVQISKLEDKHHNNWDDYLDPVIFAYNTSKHKTTQFSPFELLFGRSPQLPIDPRPQFYTFDRPNICFENLKRILQVYHHQAKNNIITQQKYNKERYDKHRPDPHYQIGDRVFTKIFAARGKLDPRYSSEPNVITEIHHPTYSVLNEKTGVVKQFHISDIRLIIPAYEPDPHN</sequence>
<accession>A0A816T0A6</accession>
<gene>
    <name evidence="1" type="ORF">MBJ925_LOCUS20515</name>
</gene>
<comment type="caution">
    <text evidence="1">The sequence shown here is derived from an EMBL/GenBank/DDBJ whole genome shotgun (WGS) entry which is preliminary data.</text>
</comment>
<organism evidence="1 2">
    <name type="scientific">Rotaria magnacalcarata</name>
    <dbReference type="NCBI Taxonomy" id="392030"/>
    <lineage>
        <taxon>Eukaryota</taxon>
        <taxon>Metazoa</taxon>
        <taxon>Spiralia</taxon>
        <taxon>Gnathifera</taxon>
        <taxon>Rotifera</taxon>
        <taxon>Eurotatoria</taxon>
        <taxon>Bdelloidea</taxon>
        <taxon>Philodinida</taxon>
        <taxon>Philodinidae</taxon>
        <taxon>Rotaria</taxon>
    </lineage>
</organism>
<reference evidence="1" key="1">
    <citation type="submission" date="2021-02" db="EMBL/GenBank/DDBJ databases">
        <authorList>
            <person name="Nowell W R."/>
        </authorList>
    </citation>
    <scope>NUCLEOTIDE SEQUENCE</scope>
</reference>
<evidence type="ECO:0000313" key="1">
    <source>
        <dbReference type="EMBL" id="CAF2091973.1"/>
    </source>
</evidence>
<dbReference type="InterPro" id="IPR050951">
    <property type="entry name" value="Retrovirus_Pol_polyprotein"/>
</dbReference>
<dbReference type="Proteomes" id="UP000663824">
    <property type="component" value="Unassembled WGS sequence"/>
</dbReference>
<protein>
    <submittedName>
        <fullName evidence="1">Uncharacterized protein</fullName>
    </submittedName>
</protein>
<dbReference type="PANTHER" id="PTHR37984">
    <property type="entry name" value="PROTEIN CBG26694"/>
    <property type="match status" value="1"/>
</dbReference>
<dbReference type="GO" id="GO:0003676">
    <property type="term" value="F:nucleic acid binding"/>
    <property type="evidence" value="ECO:0007669"/>
    <property type="project" value="InterPro"/>
</dbReference>
<dbReference type="InterPro" id="IPR036397">
    <property type="entry name" value="RNaseH_sf"/>
</dbReference>
<dbReference type="EMBL" id="CAJNRE010010556">
    <property type="protein sequence ID" value="CAF2091973.1"/>
    <property type="molecule type" value="Genomic_DNA"/>
</dbReference>
<name>A0A816T0A6_9BILA</name>